<dbReference type="OrthoDB" id="9784811at2"/>
<dbReference type="PANTHER" id="PTHR30105:SF2">
    <property type="entry name" value="DIVERGENT POLYSACCHARIDE DEACETYLASE SUPERFAMILY"/>
    <property type="match status" value="1"/>
</dbReference>
<gene>
    <name evidence="2" type="ORF">SAMN05660420_01336</name>
</gene>
<dbReference type="AlphaFoldDB" id="A0A1H3YPR1"/>
<sequence length="395" mass="44766">MPINKKKTAPKKPRKRSKKKQLTQNMRILLAAGFLLGFVAICLVALVNLRSFFLTDIPPESGVFTYEEPADVIHDLQAYSYADIRELIENQLLNGPDSMGWRKLPQRDNVQVKQIFGDFPSTAFLAELADHIEQADSHAQLKVSRKDGIIHLFWGDELKLELRYQIPKVTRSQQGRIAVIMDDMGSSLSTIHELLGLHITITPSILPGTSKALAATTLLQKEGREYMIHIPMQPRSYPRTNPGKNALLLGQSENETRRLVQSYMDGVPGAVGSNNHMGSRYTENAAAMRIVLDELKLRDLFFIDSRTIGNSVAFSEARKMGLKTATRNIFLDNEDDVTYIRQQIHKMVKLAATNREVIAICHPHKETLEAFRLEQEWLQQQAVQFYSASELVHIY</sequence>
<dbReference type="SUPFAM" id="SSF88713">
    <property type="entry name" value="Glycoside hydrolase/deacetylase"/>
    <property type="match status" value="1"/>
</dbReference>
<dbReference type="PANTHER" id="PTHR30105">
    <property type="entry name" value="UNCHARACTERIZED YIBQ-RELATED"/>
    <property type="match status" value="1"/>
</dbReference>
<dbReference type="GO" id="GO:0005975">
    <property type="term" value="P:carbohydrate metabolic process"/>
    <property type="evidence" value="ECO:0007669"/>
    <property type="project" value="InterPro"/>
</dbReference>
<evidence type="ECO:0000313" key="2">
    <source>
        <dbReference type="EMBL" id="SEA13546.1"/>
    </source>
</evidence>
<dbReference type="RefSeq" id="WP_092345980.1">
    <property type="nucleotide sequence ID" value="NZ_FNQN01000003.1"/>
</dbReference>
<dbReference type="Proteomes" id="UP000199409">
    <property type="component" value="Unassembled WGS sequence"/>
</dbReference>
<keyword evidence="3" id="KW-1185">Reference proteome</keyword>
<evidence type="ECO:0000256" key="1">
    <source>
        <dbReference type="SAM" id="MobiDB-lite"/>
    </source>
</evidence>
<dbReference type="CDD" id="cd10936">
    <property type="entry name" value="CE4_DAC2"/>
    <property type="match status" value="1"/>
</dbReference>
<organism evidence="2 3">
    <name type="scientific">Desulfuromusa kysingii</name>
    <dbReference type="NCBI Taxonomy" id="37625"/>
    <lineage>
        <taxon>Bacteria</taxon>
        <taxon>Pseudomonadati</taxon>
        <taxon>Thermodesulfobacteriota</taxon>
        <taxon>Desulfuromonadia</taxon>
        <taxon>Desulfuromonadales</taxon>
        <taxon>Geopsychrobacteraceae</taxon>
        <taxon>Desulfuromusa</taxon>
    </lineage>
</organism>
<protein>
    <recommendedName>
        <fullName evidence="4">Divergent polysaccharide deacetylase</fullName>
    </recommendedName>
</protein>
<proteinExistence type="predicted"/>
<dbReference type="STRING" id="37625.SAMN05660420_01336"/>
<dbReference type="InterPro" id="IPR011330">
    <property type="entry name" value="Glyco_hydro/deAcase_b/a-brl"/>
</dbReference>
<dbReference type="InterPro" id="IPR006837">
    <property type="entry name" value="Divergent_DAC"/>
</dbReference>
<evidence type="ECO:0008006" key="4">
    <source>
        <dbReference type="Google" id="ProtNLM"/>
    </source>
</evidence>
<accession>A0A1H3YPR1</accession>
<dbReference type="Gene3D" id="3.20.20.370">
    <property type="entry name" value="Glycoside hydrolase/deacetylase"/>
    <property type="match status" value="1"/>
</dbReference>
<name>A0A1H3YPR1_9BACT</name>
<dbReference type="Pfam" id="PF04748">
    <property type="entry name" value="Polysacc_deac_2"/>
    <property type="match status" value="1"/>
</dbReference>
<feature type="region of interest" description="Disordered" evidence="1">
    <location>
        <begin position="1"/>
        <end position="21"/>
    </location>
</feature>
<evidence type="ECO:0000313" key="3">
    <source>
        <dbReference type="Proteomes" id="UP000199409"/>
    </source>
</evidence>
<dbReference type="EMBL" id="FNQN01000003">
    <property type="protein sequence ID" value="SEA13546.1"/>
    <property type="molecule type" value="Genomic_DNA"/>
</dbReference>
<reference evidence="2 3" key="1">
    <citation type="submission" date="2016-10" db="EMBL/GenBank/DDBJ databases">
        <authorList>
            <person name="de Groot N.N."/>
        </authorList>
    </citation>
    <scope>NUCLEOTIDE SEQUENCE [LARGE SCALE GENOMIC DNA]</scope>
    <source>
        <strain evidence="2 3">DSM 7343</strain>
    </source>
</reference>